<protein>
    <submittedName>
        <fullName evidence="1">Uncharacterized protein</fullName>
    </submittedName>
</protein>
<reference evidence="1" key="1">
    <citation type="submission" date="2014-11" db="EMBL/GenBank/DDBJ databases">
        <authorList>
            <person name="Amaro Gonzalez C."/>
        </authorList>
    </citation>
    <scope>NUCLEOTIDE SEQUENCE</scope>
</reference>
<name>A0A0E9PSN3_ANGAN</name>
<accession>A0A0E9PSN3</accession>
<reference evidence="1" key="2">
    <citation type="journal article" date="2015" name="Fish Shellfish Immunol.">
        <title>Early steps in the European eel (Anguilla anguilla)-Vibrio vulnificus interaction in the gills: Role of the RtxA13 toxin.</title>
        <authorList>
            <person name="Callol A."/>
            <person name="Pajuelo D."/>
            <person name="Ebbesson L."/>
            <person name="Teles M."/>
            <person name="MacKenzie S."/>
            <person name="Amaro C."/>
        </authorList>
    </citation>
    <scope>NUCLEOTIDE SEQUENCE</scope>
</reference>
<sequence>MIVSLLDELGDLSMWSPTHMCKAIQFHSDFCRLNN</sequence>
<organism evidence="1">
    <name type="scientific">Anguilla anguilla</name>
    <name type="common">European freshwater eel</name>
    <name type="synonym">Muraena anguilla</name>
    <dbReference type="NCBI Taxonomy" id="7936"/>
    <lineage>
        <taxon>Eukaryota</taxon>
        <taxon>Metazoa</taxon>
        <taxon>Chordata</taxon>
        <taxon>Craniata</taxon>
        <taxon>Vertebrata</taxon>
        <taxon>Euteleostomi</taxon>
        <taxon>Actinopterygii</taxon>
        <taxon>Neopterygii</taxon>
        <taxon>Teleostei</taxon>
        <taxon>Anguilliformes</taxon>
        <taxon>Anguillidae</taxon>
        <taxon>Anguilla</taxon>
    </lineage>
</organism>
<dbReference type="AlphaFoldDB" id="A0A0E9PSN3"/>
<evidence type="ECO:0000313" key="1">
    <source>
        <dbReference type="EMBL" id="JAH07509.1"/>
    </source>
</evidence>
<proteinExistence type="predicted"/>
<dbReference type="EMBL" id="GBXM01101068">
    <property type="protein sequence ID" value="JAH07509.1"/>
    <property type="molecule type" value="Transcribed_RNA"/>
</dbReference>